<feature type="compositionally biased region" description="Polar residues" evidence="1">
    <location>
        <begin position="1"/>
        <end position="19"/>
    </location>
</feature>
<organism evidence="2 3">
    <name type="scientific">Diploptera punctata</name>
    <name type="common">Pacific beetle cockroach</name>
    <dbReference type="NCBI Taxonomy" id="6984"/>
    <lineage>
        <taxon>Eukaryota</taxon>
        <taxon>Metazoa</taxon>
        <taxon>Ecdysozoa</taxon>
        <taxon>Arthropoda</taxon>
        <taxon>Hexapoda</taxon>
        <taxon>Insecta</taxon>
        <taxon>Pterygota</taxon>
        <taxon>Neoptera</taxon>
        <taxon>Polyneoptera</taxon>
        <taxon>Dictyoptera</taxon>
        <taxon>Blattodea</taxon>
        <taxon>Blaberoidea</taxon>
        <taxon>Blaberidae</taxon>
        <taxon>Diplopterinae</taxon>
        <taxon>Diploptera</taxon>
    </lineage>
</organism>
<name>A0AAD8AGZ0_DIPPU</name>
<reference evidence="2" key="2">
    <citation type="submission" date="2023-05" db="EMBL/GenBank/DDBJ databases">
        <authorList>
            <person name="Fouks B."/>
        </authorList>
    </citation>
    <scope>NUCLEOTIDE SEQUENCE</scope>
    <source>
        <strain evidence="2">Stay&amp;Tobe</strain>
        <tissue evidence="2">Testes</tissue>
    </source>
</reference>
<proteinExistence type="predicted"/>
<evidence type="ECO:0000256" key="1">
    <source>
        <dbReference type="SAM" id="MobiDB-lite"/>
    </source>
</evidence>
<dbReference type="AlphaFoldDB" id="A0AAD8AGZ0"/>
<keyword evidence="3" id="KW-1185">Reference proteome</keyword>
<accession>A0AAD8AGZ0</accession>
<feature type="non-terminal residue" evidence="2">
    <location>
        <position position="1"/>
    </location>
</feature>
<evidence type="ECO:0000313" key="3">
    <source>
        <dbReference type="Proteomes" id="UP001233999"/>
    </source>
</evidence>
<dbReference type="Proteomes" id="UP001233999">
    <property type="component" value="Unassembled WGS sequence"/>
</dbReference>
<reference evidence="2" key="1">
    <citation type="journal article" date="2023" name="IScience">
        <title>Live-bearing cockroach genome reveals convergent evolutionary mechanisms linked to viviparity in insects and beyond.</title>
        <authorList>
            <person name="Fouks B."/>
            <person name="Harrison M.C."/>
            <person name="Mikhailova A.A."/>
            <person name="Marchal E."/>
            <person name="English S."/>
            <person name="Carruthers M."/>
            <person name="Jennings E.C."/>
            <person name="Chiamaka E.L."/>
            <person name="Frigard R.A."/>
            <person name="Pippel M."/>
            <person name="Attardo G.M."/>
            <person name="Benoit J.B."/>
            <person name="Bornberg-Bauer E."/>
            <person name="Tobe S.S."/>
        </authorList>
    </citation>
    <scope>NUCLEOTIDE SEQUENCE</scope>
    <source>
        <strain evidence="2">Stay&amp;Tobe</strain>
    </source>
</reference>
<protein>
    <submittedName>
        <fullName evidence="2">Uncharacterized protein</fullName>
    </submittedName>
</protein>
<evidence type="ECO:0000313" key="2">
    <source>
        <dbReference type="EMBL" id="KAJ9597593.1"/>
    </source>
</evidence>
<sequence length="135" mass="14695">RPLSQGLCQGTSNRGTCRPTTAGPPGVRGLRSRESTGLRGTRRPMMAGPPGVRGLESTGLRRTYRPTTSGIYRRRIQDDLKAKPKRKTAVGTQTVPVPYESTAPQEVARRPIMVDSTKHSGSTSVNCRQMSDFPT</sequence>
<gene>
    <name evidence="2" type="ORF">L9F63_011538</name>
</gene>
<feature type="region of interest" description="Disordered" evidence="1">
    <location>
        <begin position="1"/>
        <end position="135"/>
    </location>
</feature>
<comment type="caution">
    <text evidence="2">The sequence shown here is derived from an EMBL/GenBank/DDBJ whole genome shotgun (WGS) entry which is preliminary data.</text>
</comment>
<feature type="compositionally biased region" description="Polar residues" evidence="1">
    <location>
        <begin position="119"/>
        <end position="135"/>
    </location>
</feature>
<dbReference type="EMBL" id="JASPKZ010001598">
    <property type="protein sequence ID" value="KAJ9597593.1"/>
    <property type="molecule type" value="Genomic_DNA"/>
</dbReference>
<feature type="non-terminal residue" evidence="2">
    <location>
        <position position="135"/>
    </location>
</feature>